<gene>
    <name evidence="2" type="ORF">PT974_01407</name>
</gene>
<dbReference type="EMBL" id="JAVFKD010000001">
    <property type="protein sequence ID" value="KAK5999020.1"/>
    <property type="molecule type" value="Genomic_DNA"/>
</dbReference>
<comment type="caution">
    <text evidence="2">The sequence shown here is derived from an EMBL/GenBank/DDBJ whole genome shotgun (WGS) entry which is preliminary data.</text>
</comment>
<organism evidence="2 3">
    <name type="scientific">Cladobotryum mycophilum</name>
    <dbReference type="NCBI Taxonomy" id="491253"/>
    <lineage>
        <taxon>Eukaryota</taxon>
        <taxon>Fungi</taxon>
        <taxon>Dikarya</taxon>
        <taxon>Ascomycota</taxon>
        <taxon>Pezizomycotina</taxon>
        <taxon>Sordariomycetes</taxon>
        <taxon>Hypocreomycetidae</taxon>
        <taxon>Hypocreales</taxon>
        <taxon>Hypocreaceae</taxon>
        <taxon>Cladobotryum</taxon>
    </lineage>
</organism>
<evidence type="ECO:0000256" key="1">
    <source>
        <dbReference type="SAM" id="MobiDB-lite"/>
    </source>
</evidence>
<proteinExistence type="predicted"/>
<evidence type="ECO:0000313" key="3">
    <source>
        <dbReference type="Proteomes" id="UP001338125"/>
    </source>
</evidence>
<keyword evidence="3" id="KW-1185">Reference proteome</keyword>
<accession>A0ABR0T4Q9</accession>
<dbReference type="Proteomes" id="UP001338125">
    <property type="component" value="Unassembled WGS sequence"/>
</dbReference>
<reference evidence="2 3" key="1">
    <citation type="submission" date="2024-01" db="EMBL/GenBank/DDBJ databases">
        <title>Complete genome of Cladobotryum mycophilum ATHUM6906.</title>
        <authorList>
            <person name="Christinaki A.C."/>
            <person name="Myridakis A.I."/>
            <person name="Kouvelis V.N."/>
        </authorList>
    </citation>
    <scope>NUCLEOTIDE SEQUENCE [LARGE SCALE GENOMIC DNA]</scope>
    <source>
        <strain evidence="2 3">ATHUM6906</strain>
    </source>
</reference>
<protein>
    <submittedName>
        <fullName evidence="2">Uncharacterized protein</fullName>
    </submittedName>
</protein>
<evidence type="ECO:0000313" key="2">
    <source>
        <dbReference type="EMBL" id="KAK5999020.1"/>
    </source>
</evidence>
<feature type="compositionally biased region" description="Basic and acidic residues" evidence="1">
    <location>
        <begin position="1"/>
        <end position="13"/>
    </location>
</feature>
<feature type="region of interest" description="Disordered" evidence="1">
    <location>
        <begin position="1"/>
        <end position="25"/>
    </location>
</feature>
<sequence length="197" mass="22003">MEDVAKAKEEGRQTMKTKRKTKMKLQEMCREERIDRKGARWRRALRYLTYVGVAQLRDSRIVATVAFTGKDSARLSSSSSSSNSRGQAIAPPWVDQLHTHMVSQATPYQRSRAVVHPNSSTRYLTFPPLTRNMYLAVYFGLKLGLILSKGFLGPLIVSSDSAAPKREPGIRLVFQFIPKRTAVESASSWLLAVTSGG</sequence>
<name>A0ABR0T4Q9_9HYPO</name>